<keyword evidence="2" id="KW-1133">Transmembrane helix</keyword>
<evidence type="ECO:0000313" key="4">
    <source>
        <dbReference type="Proteomes" id="UP000041254"/>
    </source>
</evidence>
<feature type="region of interest" description="Disordered" evidence="1">
    <location>
        <begin position="1431"/>
        <end position="1497"/>
    </location>
</feature>
<evidence type="ECO:0000256" key="1">
    <source>
        <dbReference type="SAM" id="MobiDB-lite"/>
    </source>
</evidence>
<feature type="region of interest" description="Disordered" evidence="1">
    <location>
        <begin position="1347"/>
        <end position="1387"/>
    </location>
</feature>
<feature type="compositionally biased region" description="Basic and acidic residues" evidence="1">
    <location>
        <begin position="1350"/>
        <end position="1360"/>
    </location>
</feature>
<dbReference type="VEuPathDB" id="CryptoDB:Vbra_15817"/>
<feature type="compositionally biased region" description="Basic residues" evidence="1">
    <location>
        <begin position="1364"/>
        <end position="1378"/>
    </location>
</feature>
<dbReference type="Proteomes" id="UP000041254">
    <property type="component" value="Unassembled WGS sequence"/>
</dbReference>
<feature type="compositionally biased region" description="Basic and acidic residues" evidence="1">
    <location>
        <begin position="1464"/>
        <end position="1486"/>
    </location>
</feature>
<evidence type="ECO:0000256" key="2">
    <source>
        <dbReference type="SAM" id="Phobius"/>
    </source>
</evidence>
<name>A0A0G4FP40_VITBC</name>
<keyword evidence="2" id="KW-0812">Transmembrane</keyword>
<gene>
    <name evidence="3" type="ORF">Vbra_15817</name>
</gene>
<dbReference type="EMBL" id="CDMY01000466">
    <property type="protein sequence ID" value="CEM15587.1"/>
    <property type="molecule type" value="Genomic_DNA"/>
</dbReference>
<accession>A0A0G4FP40</accession>
<feature type="transmembrane region" description="Helical" evidence="2">
    <location>
        <begin position="1315"/>
        <end position="1338"/>
    </location>
</feature>
<evidence type="ECO:0000313" key="3">
    <source>
        <dbReference type="EMBL" id="CEM15587.1"/>
    </source>
</evidence>
<keyword evidence="2" id="KW-0472">Membrane</keyword>
<feature type="compositionally biased region" description="Polar residues" evidence="1">
    <location>
        <begin position="1433"/>
        <end position="1449"/>
    </location>
</feature>
<keyword evidence="4" id="KW-1185">Reference proteome</keyword>
<dbReference type="OrthoDB" id="437519at2759"/>
<reference evidence="3 4" key="1">
    <citation type="submission" date="2014-11" db="EMBL/GenBank/DDBJ databases">
        <authorList>
            <person name="Zhu J."/>
            <person name="Qi W."/>
            <person name="Song R."/>
        </authorList>
    </citation>
    <scope>NUCLEOTIDE SEQUENCE [LARGE SCALE GENOMIC DNA]</scope>
</reference>
<proteinExistence type="predicted"/>
<protein>
    <submittedName>
        <fullName evidence="3">Uncharacterized protein</fullName>
    </submittedName>
</protein>
<dbReference type="InParanoid" id="A0A0G4FP40"/>
<organism evidence="3 4">
    <name type="scientific">Vitrella brassicaformis (strain CCMP3155)</name>
    <dbReference type="NCBI Taxonomy" id="1169540"/>
    <lineage>
        <taxon>Eukaryota</taxon>
        <taxon>Sar</taxon>
        <taxon>Alveolata</taxon>
        <taxon>Colpodellida</taxon>
        <taxon>Vitrellaceae</taxon>
        <taxon>Vitrella</taxon>
    </lineage>
</organism>
<dbReference type="OMA" id="ENDECTA"/>
<sequence length="1497" mass="165684">MTVILRPSLDITTDNNDKSISIYLPDGWGSAVPKRMPQANPPVEEYDVILEPVSQAWSINAQAMVDGPFLAAATFYKEPNTDNNEIRIGLKTKVLFSKDNDTEFVLKNMVLPEEVQENTATIQVSASKTNPPATIEKEPFKNVNPVLRKPYFLKASLLFDPPEANRPSNITLLVTISHTYDDTAKLVLYLPGFSHPSGSRVLNVEGPGRDRVGGNAYWDTDNETLSFYIATGETLVKEVEYEFVIASSQSLTLPASVALDDSSLKAKVRSQDDVEVFLISSNFTQVTQVLEERRFSFASLFYGSTNDSSVALPNTYTTLFLNFSTNWPIYPGTTIRLLLPSFGARGSTVPLIGGTASYFKDRVARWRLNEQQLLLTPISTIYSHQSFFQVQIQDILLPPVQYRNDTSIQIGCEGNGVDYHTFCEEQMRPVDISPPLGGGEKDFIVSRLAYDPATPEVASEITIELQPPLELHQNHSIVLLLYGFKCHSTDDSGGSGSPSAALDELTLPITGPDAYRFIDESAVWKISAYTLTLTVAPNEWVENTQPFTAILAQTVGCKLPSKLMANDNLLNVGIEGSYLAFEPIKESPAIGPAKEFIQSRLEFDPSDPDAITQLSFTLMANTDILPSTNIFIHLGGILKTTNGTEVTITGLNGPLFDRRATWEEDEKLLTLETVPGVTIKDGRIISFTVPIDVGMRLPFALYESDPSLYIEAPDVGLYAQTFQYSSQVNRQKKRFTLSKLDYSDLNPGHLTTIDFMFSANVVLTIGNVLRLHLPGFVCPNETLPISGIAYDSHYLKFKNRAAQWNQTTHFLDLEANETLPSGVISIRLRASEAGCRLPQFLAENDQNLTVAVVKGQIIFEQPIEESPLVVQRTFDVSQFSYNPKNPSETFQWEIALRATVPIPTANMILMTVPNFTTFSQADYQAIYLQGANASIWEERTAKWNETLKMLALKPAATIPANEMIRFIIKESMGFILPTQLLENDPTLTITSVGNIMTEPIKESPMVGDGPTTTQQLQWLQNDFTDITIQGFQLAANDRLFAVYRAGENGNPCTAYNVPQLENFVIIPRTGVLSSDRSALFFQGAYSLITGYFTLCLEHVGSYFDVGEATVRPKCPAPLVLAEKSACTKYCSAWKVPTAGECQLDDASLLSDMRPIMTSIYLTDPFVTQQRLSDRPSSSPERSAFEFNFRYQLARVLGTPIERLLVASLGIDPSRDATASLLVNVVFKPPIGWTDTEEDSRVDNSMVEGRTPRGLLRLWAELLKDQYSSVADNQLLMTARQEYPMNEIPVRLCEDGEYRSICPYKVGDVTPRAASAGFFVITLILIIITSVLCCVALLIDTRTPASAQQLKVDKDKAKESQGPRFRPRGPSRRHFRKGSGKYAPGDAEYNREEAWAEADRHRHPRGSDDLLNKTFKMVGDTAKKVVTTLKKFGSGSSMGDETSSIGSNNPLRFIRLGGTSSKVHPAHDEKSGVKPKDKPSSEPEKEPIASGKASRGGK</sequence>